<dbReference type="GO" id="GO:0046872">
    <property type="term" value="F:metal ion binding"/>
    <property type="evidence" value="ECO:0007669"/>
    <property type="project" value="UniProtKB-UniRule"/>
</dbReference>
<name>A0A0D2BZZ3_9EURO</name>
<keyword evidence="3 4" id="KW-0408">Iron</keyword>
<dbReference type="SUPFAM" id="SSF140959">
    <property type="entry name" value="Indolic compounds 2,3-dioxygenase-like"/>
    <property type="match status" value="1"/>
</dbReference>
<evidence type="ECO:0000256" key="2">
    <source>
        <dbReference type="ARBA" id="ARBA00022723"/>
    </source>
</evidence>
<protein>
    <recommendedName>
        <fullName evidence="5">Indoleamine 2,3-dioxygenase</fullName>
        <ecNumber evidence="5">1.13.11.52</ecNumber>
    </recommendedName>
</protein>
<dbReference type="OrthoDB" id="540174at2759"/>
<evidence type="ECO:0000313" key="6">
    <source>
        <dbReference type="EMBL" id="KIW16924.1"/>
    </source>
</evidence>
<dbReference type="Pfam" id="PF01231">
    <property type="entry name" value="IDO"/>
    <property type="match status" value="1"/>
</dbReference>
<feature type="binding site" description="proximal binding residue" evidence="4">
    <location>
        <position position="377"/>
    </location>
    <ligand>
        <name>heme b</name>
        <dbReference type="ChEBI" id="CHEBI:60344"/>
    </ligand>
    <ligandPart>
        <name>Fe</name>
        <dbReference type="ChEBI" id="CHEBI:18248"/>
    </ligandPart>
</feature>
<dbReference type="GeneID" id="27331197"/>
<dbReference type="GO" id="GO:0020037">
    <property type="term" value="F:heme binding"/>
    <property type="evidence" value="ECO:0007669"/>
    <property type="project" value="UniProtKB-UniRule"/>
</dbReference>
<dbReference type="GO" id="GO:0034354">
    <property type="term" value="P:'de novo' NAD+ biosynthetic process from L-tryptophan"/>
    <property type="evidence" value="ECO:0007669"/>
    <property type="project" value="TreeGrafter"/>
</dbReference>
<evidence type="ECO:0000313" key="7">
    <source>
        <dbReference type="Proteomes" id="UP000053328"/>
    </source>
</evidence>
<dbReference type="EC" id="1.13.11.52" evidence="5"/>
<dbReference type="GO" id="GO:0005737">
    <property type="term" value="C:cytoplasm"/>
    <property type="evidence" value="ECO:0007669"/>
    <property type="project" value="TreeGrafter"/>
</dbReference>
<dbReference type="InterPro" id="IPR037217">
    <property type="entry name" value="Trp/Indoleamine_2_3_dOase-like"/>
</dbReference>
<keyword evidence="7" id="KW-1185">Reference proteome</keyword>
<organism evidence="6 7">
    <name type="scientific">Exophiala spinifera</name>
    <dbReference type="NCBI Taxonomy" id="91928"/>
    <lineage>
        <taxon>Eukaryota</taxon>
        <taxon>Fungi</taxon>
        <taxon>Dikarya</taxon>
        <taxon>Ascomycota</taxon>
        <taxon>Pezizomycotina</taxon>
        <taxon>Eurotiomycetes</taxon>
        <taxon>Chaetothyriomycetidae</taxon>
        <taxon>Chaetothyriales</taxon>
        <taxon>Herpotrichiellaceae</taxon>
        <taxon>Exophiala</taxon>
    </lineage>
</organism>
<comment type="function">
    <text evidence="5">Produces N-formyl-kynurenine through the oxidation of tryptophan.</text>
</comment>
<evidence type="ECO:0000256" key="5">
    <source>
        <dbReference type="RuleBase" id="RU369119"/>
    </source>
</evidence>
<dbReference type="GO" id="GO:0019441">
    <property type="term" value="P:L-tryptophan catabolic process to kynurenine"/>
    <property type="evidence" value="ECO:0007669"/>
    <property type="project" value="UniProtKB-UniRule"/>
</dbReference>
<evidence type="ECO:0000256" key="4">
    <source>
        <dbReference type="PIRSR" id="PIRSR600898-1"/>
    </source>
</evidence>
<dbReference type="Gene3D" id="1.20.58.480">
    <property type="match status" value="1"/>
</dbReference>
<dbReference type="InterPro" id="IPR000898">
    <property type="entry name" value="Indolamine_dOase"/>
</dbReference>
<dbReference type="Proteomes" id="UP000053328">
    <property type="component" value="Unassembled WGS sequence"/>
</dbReference>
<dbReference type="GO" id="GO:0033754">
    <property type="term" value="F:indoleamine 2,3-dioxygenase activity"/>
    <property type="evidence" value="ECO:0007669"/>
    <property type="project" value="UniProtKB-EC"/>
</dbReference>
<dbReference type="HOGENOM" id="CLU_010089_0_1_1"/>
<reference evidence="6 7" key="1">
    <citation type="submission" date="2015-01" db="EMBL/GenBank/DDBJ databases">
        <title>The Genome Sequence of Exophiala spinifera CBS89968.</title>
        <authorList>
            <consortium name="The Broad Institute Genomics Platform"/>
            <person name="Cuomo C."/>
            <person name="de Hoog S."/>
            <person name="Gorbushina A."/>
            <person name="Stielow B."/>
            <person name="Teixiera M."/>
            <person name="Abouelleil A."/>
            <person name="Chapman S.B."/>
            <person name="Priest M."/>
            <person name="Young S.K."/>
            <person name="Wortman J."/>
            <person name="Nusbaum C."/>
            <person name="Birren B."/>
        </authorList>
    </citation>
    <scope>NUCLEOTIDE SEQUENCE [LARGE SCALE GENOMIC DNA]</scope>
    <source>
        <strain evidence="6 7">CBS 89968</strain>
    </source>
</reference>
<dbReference type="VEuPathDB" id="FungiDB:PV08_04114"/>
<evidence type="ECO:0000256" key="1">
    <source>
        <dbReference type="ARBA" id="ARBA00007119"/>
    </source>
</evidence>
<accession>A0A0D2BZZ3</accession>
<dbReference type="RefSeq" id="XP_016237140.1">
    <property type="nucleotide sequence ID" value="XM_016378463.1"/>
</dbReference>
<dbReference type="EMBL" id="KN847494">
    <property type="protein sequence ID" value="KIW16924.1"/>
    <property type="molecule type" value="Genomic_DNA"/>
</dbReference>
<keyword evidence="5" id="KW-0223">Dioxygenase</keyword>
<keyword evidence="2 4" id="KW-0479">Metal-binding</keyword>
<keyword evidence="4 5" id="KW-0349">Heme</keyword>
<dbReference type="STRING" id="91928.A0A0D2BZZ3"/>
<dbReference type="PANTHER" id="PTHR28657:SF5">
    <property type="entry name" value="INDOLEAMINE 2,3-DIOXYGENASE"/>
    <property type="match status" value="1"/>
</dbReference>
<gene>
    <name evidence="6" type="ORF">PV08_04114</name>
</gene>
<comment type="catalytic activity">
    <reaction evidence="5">
        <text>L-tryptophan + O2 = N-formyl-L-kynurenine</text>
        <dbReference type="Rhea" id="RHEA:24536"/>
        <dbReference type="ChEBI" id="CHEBI:15379"/>
        <dbReference type="ChEBI" id="CHEBI:57912"/>
        <dbReference type="ChEBI" id="CHEBI:58629"/>
    </reaction>
</comment>
<evidence type="ECO:0000256" key="3">
    <source>
        <dbReference type="ARBA" id="ARBA00023004"/>
    </source>
</evidence>
<dbReference type="AlphaFoldDB" id="A0A0D2BZZ3"/>
<comment type="similarity">
    <text evidence="1 5">Belongs to the indoleamine 2,3-dioxygenase family.</text>
</comment>
<keyword evidence="5" id="KW-0560">Oxidoreductase</keyword>
<sequence>MQTRPPIPNPEDYGIDLRTGFVPSQSVELPAYYAPWRDLCSKMPELLQKQTARSAIDALDILDTKHLATLAHWQRAYILLGYLSQAYIWQDRSIPSSTVPASVADPFLKACDHLGMQPVLSYAGSSLWNWEPNGRHHDENHHTSGTAASSCPDLADFSTIKCYTTFTGTRDEDSFNLVPSMVEAESGRLIPLLLNALDLVHQHQVQQKQQQPGVFLHLLPVLEECTRTLTKMHEILSVLFDNCDPSVFHQDIRPMLAGSAAAEDKGLPAGVTFQCSDGSRVVAKCVGASAGQSAFFQFLDHMFGVQHESKFLVSMRAYMPRQHREFLGAVEKLPSLRDIIDARSPTPTTTTTTDRDQTLVTAFHAVLEAFRLFRTRHIAIVSRYIVQPVAAEARRLRAEGKPTTEARGTAGSKPVPFLKQYRDETVLR</sequence>
<proteinExistence type="inferred from homology"/>
<dbReference type="PANTHER" id="PTHR28657">
    <property type="entry name" value="INDOLEAMINE 2,3-DIOXYGENASE"/>
    <property type="match status" value="1"/>
</dbReference>